<dbReference type="Proteomes" id="UP001550628">
    <property type="component" value="Unassembled WGS sequence"/>
</dbReference>
<proteinExistence type="predicted"/>
<dbReference type="Pfam" id="PF08241">
    <property type="entry name" value="Methyltransf_11"/>
    <property type="match status" value="1"/>
</dbReference>
<dbReference type="RefSeq" id="WP_356956201.1">
    <property type="nucleotide sequence ID" value="NZ_JBEYBD010000005.1"/>
</dbReference>
<reference evidence="3 4" key="1">
    <citation type="submission" date="2024-06" db="EMBL/GenBank/DDBJ databases">
        <title>The Natural Products Discovery Center: Release of the First 8490 Sequenced Strains for Exploring Actinobacteria Biosynthetic Diversity.</title>
        <authorList>
            <person name="Kalkreuter E."/>
            <person name="Kautsar S.A."/>
            <person name="Yang D."/>
            <person name="Bader C.D."/>
            <person name="Teijaro C.N."/>
            <person name="Fluegel L."/>
            <person name="Davis C.M."/>
            <person name="Simpson J.R."/>
            <person name="Lauterbach L."/>
            <person name="Steele A.D."/>
            <person name="Gui C."/>
            <person name="Meng S."/>
            <person name="Li G."/>
            <person name="Viehrig K."/>
            <person name="Ye F."/>
            <person name="Su P."/>
            <person name="Kiefer A.F."/>
            <person name="Nichols A."/>
            <person name="Cepeda A.J."/>
            <person name="Yan W."/>
            <person name="Fan B."/>
            <person name="Jiang Y."/>
            <person name="Adhikari A."/>
            <person name="Zheng C.-J."/>
            <person name="Schuster L."/>
            <person name="Cowan T.M."/>
            <person name="Smanski M.J."/>
            <person name="Chevrette M.G."/>
            <person name="De Carvalho L.P.S."/>
            <person name="Shen B."/>
        </authorList>
    </citation>
    <scope>NUCLEOTIDE SEQUENCE [LARGE SCALE GENOMIC DNA]</scope>
    <source>
        <strain evidence="3 4">NPDC019708</strain>
    </source>
</reference>
<evidence type="ECO:0000256" key="1">
    <source>
        <dbReference type="ARBA" id="ARBA00022679"/>
    </source>
</evidence>
<dbReference type="Gene3D" id="3.40.50.150">
    <property type="entry name" value="Vaccinia Virus protein VP39"/>
    <property type="match status" value="1"/>
</dbReference>
<accession>A0ABV2WZ92</accession>
<evidence type="ECO:0000313" key="4">
    <source>
        <dbReference type="Proteomes" id="UP001550628"/>
    </source>
</evidence>
<dbReference type="PANTHER" id="PTHR44068:SF1">
    <property type="entry name" value="HYPOTHETICAL LOC100005854"/>
    <property type="match status" value="1"/>
</dbReference>
<evidence type="ECO:0000259" key="2">
    <source>
        <dbReference type="Pfam" id="PF08241"/>
    </source>
</evidence>
<name>A0ABV2WZ92_9NOCA</name>
<keyword evidence="3" id="KW-0489">Methyltransferase</keyword>
<dbReference type="InterPro" id="IPR029063">
    <property type="entry name" value="SAM-dependent_MTases_sf"/>
</dbReference>
<dbReference type="PANTHER" id="PTHR44068">
    <property type="entry name" value="ZGC:194242"/>
    <property type="match status" value="1"/>
</dbReference>
<evidence type="ECO:0000313" key="3">
    <source>
        <dbReference type="EMBL" id="MEU1956214.1"/>
    </source>
</evidence>
<dbReference type="InterPro" id="IPR013216">
    <property type="entry name" value="Methyltransf_11"/>
</dbReference>
<protein>
    <submittedName>
        <fullName evidence="3">Methyltransferase domain-containing protein</fullName>
    </submittedName>
</protein>
<gene>
    <name evidence="3" type="ORF">ABZ510_30745</name>
</gene>
<dbReference type="GO" id="GO:0032259">
    <property type="term" value="P:methylation"/>
    <property type="evidence" value="ECO:0007669"/>
    <property type="project" value="UniProtKB-KW"/>
</dbReference>
<feature type="domain" description="Methyltransferase type 11" evidence="2">
    <location>
        <begin position="70"/>
        <end position="167"/>
    </location>
</feature>
<dbReference type="InterPro" id="IPR050447">
    <property type="entry name" value="Erg6_SMT_methyltransf"/>
</dbReference>
<dbReference type="SUPFAM" id="SSF53335">
    <property type="entry name" value="S-adenosyl-L-methionine-dependent methyltransferases"/>
    <property type="match status" value="1"/>
</dbReference>
<comment type="caution">
    <text evidence="3">The sequence shown here is derived from an EMBL/GenBank/DDBJ whole genome shotgun (WGS) entry which is preliminary data.</text>
</comment>
<keyword evidence="4" id="KW-1185">Reference proteome</keyword>
<dbReference type="EMBL" id="JBEYBF010000034">
    <property type="protein sequence ID" value="MEU1956214.1"/>
    <property type="molecule type" value="Genomic_DNA"/>
</dbReference>
<dbReference type="CDD" id="cd02440">
    <property type="entry name" value="AdoMet_MTases"/>
    <property type="match status" value="1"/>
</dbReference>
<dbReference type="GO" id="GO:0008168">
    <property type="term" value="F:methyltransferase activity"/>
    <property type="evidence" value="ECO:0007669"/>
    <property type="project" value="UniProtKB-KW"/>
</dbReference>
<keyword evidence="1" id="KW-0808">Transferase</keyword>
<sequence>MPSEPEQPVRPPSFHLDDIATARTEEGTSGVDPMALLVAALDLQAALPGIRRMRDWAHAALAVGAGERALDIGSGTGSEVLEFARRVGPEGQAVGIEPNPAMLAVARERAAAAGARCRFVEADAYRLPFDDDSFDAVRSERVYQHLDDPAAATAEIARVLRPGGRAVLVDSDWQTAILHPGDTEVVARMIAAMLEATPNSRSGRSLRGRLAAAGFEIDDMGSEAVIWDPAAARPMFDEVGGAALAREVITEQERDDLVAAIEAGVAVGDYHLSVTMFAVLGHLPLH</sequence>
<organism evidence="3 4">
    <name type="scientific">Nocardia rhamnosiphila</name>
    <dbReference type="NCBI Taxonomy" id="426716"/>
    <lineage>
        <taxon>Bacteria</taxon>
        <taxon>Bacillati</taxon>
        <taxon>Actinomycetota</taxon>
        <taxon>Actinomycetes</taxon>
        <taxon>Mycobacteriales</taxon>
        <taxon>Nocardiaceae</taxon>
        <taxon>Nocardia</taxon>
    </lineage>
</organism>